<evidence type="ECO:0000256" key="1">
    <source>
        <dbReference type="SAM" id="SignalP"/>
    </source>
</evidence>
<evidence type="ECO:0000259" key="2">
    <source>
        <dbReference type="Pfam" id="PF00144"/>
    </source>
</evidence>
<comment type="caution">
    <text evidence="3">The sequence shown here is derived from an EMBL/GenBank/DDBJ whole genome shotgun (WGS) entry which is preliminary data.</text>
</comment>
<dbReference type="InterPro" id="IPR050491">
    <property type="entry name" value="AmpC-like"/>
</dbReference>
<reference evidence="3 4" key="1">
    <citation type="submission" date="2020-07" db="EMBL/GenBank/DDBJ databases">
        <authorList>
            <person name="Feng X."/>
        </authorList>
    </citation>
    <scope>NUCLEOTIDE SEQUENCE [LARGE SCALE GENOMIC DNA]</scope>
    <source>
        <strain evidence="3 4">JCM14086</strain>
    </source>
</reference>
<name>A0A7X1B0K9_9BACT</name>
<dbReference type="RefSeq" id="WP_185693974.1">
    <property type="nucleotide sequence ID" value="NZ_JACHVA010000126.1"/>
</dbReference>
<feature type="chain" id="PRO_5030610294" evidence="1">
    <location>
        <begin position="26"/>
        <end position="521"/>
    </location>
</feature>
<feature type="signal peptide" evidence="1">
    <location>
        <begin position="1"/>
        <end position="25"/>
    </location>
</feature>
<evidence type="ECO:0000313" key="4">
    <source>
        <dbReference type="Proteomes" id="UP000525652"/>
    </source>
</evidence>
<sequence>MQIQSRFRSLLVTTSLLLSAAVVHGDDTPSVALPGYQPGTGITKESVEDIMNWALKTYKTPGASIAVIKDGEILIAEGFGIRNTESGKPVNDDTLFQLASVSKTFTASAFGAAVDQDTLEWEQPASKVLPNFEMHTPYATEWVNGKDFLVHRSGFPGFFGDLFDHLGYSRADIRHRLRFVEPGYSFRDHPEYSNIGFFLAGEMVAQAGGNSFESVLEETILTPLQMKETGKAETLLEQDPDNFAAAHIWKDDAFAVVPHNLSKVFVSAGGLASNATDLANYVQMLVTDGSFEGKTVVSKKALETIFEPVITSEVGFSEFPPIDENSGFDYSPGWGVYHYNGVKVLEKGGALDGVRTLLVLVPQEKFGIAILSNMNLTALPEAVRAGLLQQMFGETGEEDLQPEIRHRADQIDEMLFGSDDTPKDVDLTAAQIKAFVGQYNNDLYGLWEIALDPKDPSKLIMHCGPAEYTPDVTFLGKNKLGVKFPIVLSAIEEVDFTIEGDQEATSFTFDGYEFRRQGNAE</sequence>
<dbReference type="InterPro" id="IPR001466">
    <property type="entry name" value="Beta-lactam-related"/>
</dbReference>
<dbReference type="InterPro" id="IPR012338">
    <property type="entry name" value="Beta-lactam/transpept-like"/>
</dbReference>
<proteinExistence type="predicted"/>
<organism evidence="3 4">
    <name type="scientific">Puniceicoccus vermicola</name>
    <dbReference type="NCBI Taxonomy" id="388746"/>
    <lineage>
        <taxon>Bacteria</taxon>
        <taxon>Pseudomonadati</taxon>
        <taxon>Verrucomicrobiota</taxon>
        <taxon>Opitutia</taxon>
        <taxon>Puniceicoccales</taxon>
        <taxon>Puniceicoccaceae</taxon>
        <taxon>Puniceicoccus</taxon>
    </lineage>
</organism>
<dbReference type="SUPFAM" id="SSF56601">
    <property type="entry name" value="beta-lactamase/transpeptidase-like"/>
    <property type="match status" value="1"/>
</dbReference>
<dbReference type="AlphaFoldDB" id="A0A7X1B0K9"/>
<dbReference type="EMBL" id="JACHVA010000126">
    <property type="protein sequence ID" value="MBC2603342.1"/>
    <property type="molecule type" value="Genomic_DNA"/>
</dbReference>
<gene>
    <name evidence="3" type="ORF">H5P30_16285</name>
</gene>
<keyword evidence="4" id="KW-1185">Reference proteome</keyword>
<keyword evidence="1" id="KW-0732">Signal</keyword>
<dbReference type="Proteomes" id="UP000525652">
    <property type="component" value="Unassembled WGS sequence"/>
</dbReference>
<dbReference type="PANTHER" id="PTHR46825:SF15">
    <property type="entry name" value="BETA-LACTAMASE-RELATED DOMAIN-CONTAINING PROTEIN"/>
    <property type="match status" value="1"/>
</dbReference>
<protein>
    <submittedName>
        <fullName evidence="3">Beta-lactamase family protein</fullName>
    </submittedName>
</protein>
<accession>A0A7X1B0K9</accession>
<feature type="domain" description="Beta-lactamase-related" evidence="2">
    <location>
        <begin position="55"/>
        <end position="381"/>
    </location>
</feature>
<dbReference type="Pfam" id="PF00144">
    <property type="entry name" value="Beta-lactamase"/>
    <property type="match status" value="1"/>
</dbReference>
<dbReference type="Gene3D" id="3.40.710.10">
    <property type="entry name" value="DD-peptidase/beta-lactamase superfamily"/>
    <property type="match status" value="1"/>
</dbReference>
<evidence type="ECO:0000313" key="3">
    <source>
        <dbReference type="EMBL" id="MBC2603342.1"/>
    </source>
</evidence>
<dbReference type="PANTHER" id="PTHR46825">
    <property type="entry name" value="D-ALANYL-D-ALANINE-CARBOXYPEPTIDASE/ENDOPEPTIDASE AMPH"/>
    <property type="match status" value="1"/>
</dbReference>